<feature type="region of interest" description="Disordered" evidence="1">
    <location>
        <begin position="168"/>
        <end position="187"/>
    </location>
</feature>
<protein>
    <submittedName>
        <fullName evidence="3">Molybdenum cofactor biosynthesis protein B</fullName>
    </submittedName>
</protein>
<name>A0ABD5PTG0_9EURY</name>
<evidence type="ECO:0000313" key="4">
    <source>
        <dbReference type="Proteomes" id="UP001595898"/>
    </source>
</evidence>
<dbReference type="InterPro" id="IPR036425">
    <property type="entry name" value="MoaB/Mog-like_dom_sf"/>
</dbReference>
<dbReference type="SMART" id="SM00852">
    <property type="entry name" value="MoCF_biosynth"/>
    <property type="match status" value="1"/>
</dbReference>
<evidence type="ECO:0000256" key="1">
    <source>
        <dbReference type="SAM" id="MobiDB-lite"/>
    </source>
</evidence>
<comment type="caution">
    <text evidence="3">The sequence shown here is derived from an EMBL/GenBank/DDBJ whole genome shotgun (WGS) entry which is preliminary data.</text>
</comment>
<dbReference type="Pfam" id="PF00994">
    <property type="entry name" value="MoCF_biosynth"/>
    <property type="match status" value="1"/>
</dbReference>
<dbReference type="InterPro" id="IPR012245">
    <property type="entry name" value="MoaB"/>
</dbReference>
<evidence type="ECO:0000259" key="2">
    <source>
        <dbReference type="SMART" id="SM00852"/>
    </source>
</evidence>
<evidence type="ECO:0000313" key="3">
    <source>
        <dbReference type="EMBL" id="MFC4543840.1"/>
    </source>
</evidence>
<reference evidence="3 4" key="1">
    <citation type="journal article" date="2019" name="Int. J. Syst. Evol. Microbiol.">
        <title>The Global Catalogue of Microorganisms (GCM) 10K type strain sequencing project: providing services to taxonomists for standard genome sequencing and annotation.</title>
        <authorList>
            <consortium name="The Broad Institute Genomics Platform"/>
            <consortium name="The Broad Institute Genome Sequencing Center for Infectious Disease"/>
            <person name="Wu L."/>
            <person name="Ma J."/>
        </authorList>
    </citation>
    <scope>NUCLEOTIDE SEQUENCE [LARGE SCALE GENOMIC DNA]</scope>
    <source>
        <strain evidence="3 4">WLHS5</strain>
    </source>
</reference>
<dbReference type="SUPFAM" id="SSF53218">
    <property type="entry name" value="Molybdenum cofactor biosynthesis proteins"/>
    <property type="match status" value="1"/>
</dbReference>
<sequence length="187" mass="19801">MSEHNAGATDADERTFCVGVVTIAADRDLASDEVGEAVVTGLEAEGHEIAMREHVGTDYDKVQSIVERMIERDDVDLVVTAGATSIEPDDVTLEAVEPLLEQELTAFDELFTQLGYELVGSRIVSARTLAGVSGEVLVFCLPGDPDAAALAIEEIILPEAGALVDLARSDRTADASDEVDPDVDGDE</sequence>
<dbReference type="PANTHER" id="PTHR43232">
    <property type="entry name" value="MOLYBDENUM COFACTOR BIOSYNTHESIS PROTEIN B"/>
    <property type="match status" value="1"/>
</dbReference>
<dbReference type="AlphaFoldDB" id="A0ABD5PTG0"/>
<feature type="compositionally biased region" description="Acidic residues" evidence="1">
    <location>
        <begin position="175"/>
        <end position="187"/>
    </location>
</feature>
<dbReference type="PANTHER" id="PTHR43232:SF2">
    <property type="entry name" value="MOLYBDENUM COFACTOR BIOSYNTHESIS PROTEIN B"/>
    <property type="match status" value="1"/>
</dbReference>
<dbReference type="PIRSF" id="PIRSF006443">
    <property type="entry name" value="MoaB"/>
    <property type="match status" value="1"/>
</dbReference>
<organism evidence="3 4">
    <name type="scientific">Halosolutus amylolyticus</name>
    <dbReference type="NCBI Taxonomy" id="2932267"/>
    <lineage>
        <taxon>Archaea</taxon>
        <taxon>Methanobacteriati</taxon>
        <taxon>Methanobacteriota</taxon>
        <taxon>Stenosarchaea group</taxon>
        <taxon>Halobacteria</taxon>
        <taxon>Halobacteriales</taxon>
        <taxon>Natrialbaceae</taxon>
        <taxon>Halosolutus</taxon>
    </lineage>
</organism>
<feature type="domain" description="MoaB/Mog" evidence="2">
    <location>
        <begin position="19"/>
        <end position="163"/>
    </location>
</feature>
<dbReference type="Gene3D" id="3.40.980.10">
    <property type="entry name" value="MoaB/Mog-like domain"/>
    <property type="match status" value="1"/>
</dbReference>
<dbReference type="EMBL" id="JBHSFA010000009">
    <property type="protein sequence ID" value="MFC4543840.1"/>
    <property type="molecule type" value="Genomic_DNA"/>
</dbReference>
<dbReference type="Proteomes" id="UP001595898">
    <property type="component" value="Unassembled WGS sequence"/>
</dbReference>
<gene>
    <name evidence="3" type="ORF">ACFO5R_18090</name>
</gene>
<accession>A0ABD5PTG0</accession>
<dbReference type="InterPro" id="IPR001453">
    <property type="entry name" value="MoaB/Mog_dom"/>
</dbReference>
<dbReference type="RefSeq" id="WP_250142134.1">
    <property type="nucleotide sequence ID" value="NZ_JALIQP010000005.1"/>
</dbReference>
<proteinExistence type="predicted"/>
<keyword evidence="4" id="KW-1185">Reference proteome</keyword>